<accession>A0A918P3N5</accession>
<name>A0A918P3N5_9ACTN</name>
<evidence type="ECO:0000313" key="6">
    <source>
        <dbReference type="Proteomes" id="UP000619244"/>
    </source>
</evidence>
<keyword evidence="6" id="KW-1185">Reference proteome</keyword>
<dbReference type="GO" id="GO:0020037">
    <property type="term" value="F:heme binding"/>
    <property type="evidence" value="ECO:0007669"/>
    <property type="project" value="InterPro"/>
</dbReference>
<evidence type="ECO:0000256" key="2">
    <source>
        <dbReference type="ARBA" id="ARBA00010617"/>
    </source>
</evidence>
<dbReference type="GO" id="GO:0005506">
    <property type="term" value="F:iron ion binding"/>
    <property type="evidence" value="ECO:0007669"/>
    <property type="project" value="InterPro"/>
</dbReference>
<keyword evidence="4" id="KW-0560">Oxidoreductase</keyword>
<dbReference type="SUPFAM" id="SSF48264">
    <property type="entry name" value="Cytochrome P450"/>
    <property type="match status" value="1"/>
</dbReference>
<dbReference type="Pfam" id="PF00067">
    <property type="entry name" value="p450"/>
    <property type="match status" value="1"/>
</dbReference>
<sequence>MLTVTVTDLPEPPKVPLLGHLPALGRGMAMHRVLHDWRDVYGPTYRIRFGRTPLVVTSSPEVVQTVLRERPEAFRRAPMLARLIDEMGAPGLFDAEGEDWRRMRRIAMRGLNAGALRNSFFVITRSIERLRELWATTGGERVDVLDDLMRYTLEVSTALLAGHDLDAVRQRDGDGLPRRLPQVFEKLGRRIASPVPYWRWVRLPADRRLDATVAELRDLVKEQYVHARRRVAEGQAPVTYLEALAEASMDDAAKLSEQDVVSAVVNMIVAGEDNTAAAAAWAMHYLAIHPEAQRKVREEAEEVLGDDEFPSDPAALSRLRYAEAVVNESIRLRPTSPFLIMQAARDITIPDGANALRLEAGTLVMPLMTHASDVDDHRYPDPGAFEPDRWLSPSAPQPNDASPFLPFGGGPRFCPGRNLALVEVTMVVAMVCRHFVLEADTTTGPVGERVTFAMMPTNLGIRLHPAEHRSLDRRNAGADA</sequence>
<evidence type="ECO:0000256" key="4">
    <source>
        <dbReference type="RuleBase" id="RU000461"/>
    </source>
</evidence>
<dbReference type="InterPro" id="IPR050121">
    <property type="entry name" value="Cytochrome_P450_monoxygenase"/>
</dbReference>
<keyword evidence="3 4" id="KW-0349">Heme</keyword>
<dbReference type="EMBL" id="BMVU01000140">
    <property type="protein sequence ID" value="GGY19069.1"/>
    <property type="molecule type" value="Genomic_DNA"/>
</dbReference>
<dbReference type="InterPro" id="IPR036396">
    <property type="entry name" value="Cyt_P450_sf"/>
</dbReference>
<reference evidence="5" key="2">
    <citation type="submission" date="2020-09" db="EMBL/GenBank/DDBJ databases">
        <authorList>
            <person name="Sun Q."/>
            <person name="Ohkuma M."/>
        </authorList>
    </citation>
    <scope>NUCLEOTIDE SEQUENCE</scope>
    <source>
        <strain evidence="5">JCM 4790</strain>
    </source>
</reference>
<dbReference type="InterPro" id="IPR017972">
    <property type="entry name" value="Cyt_P450_CS"/>
</dbReference>
<comment type="similarity">
    <text evidence="2 4">Belongs to the cytochrome P450 family.</text>
</comment>
<dbReference type="InterPro" id="IPR001128">
    <property type="entry name" value="Cyt_P450"/>
</dbReference>
<organism evidence="5 6">
    <name type="scientific">Streptomyces minutiscleroticus</name>
    <dbReference type="NCBI Taxonomy" id="68238"/>
    <lineage>
        <taxon>Bacteria</taxon>
        <taxon>Bacillati</taxon>
        <taxon>Actinomycetota</taxon>
        <taxon>Actinomycetes</taxon>
        <taxon>Kitasatosporales</taxon>
        <taxon>Streptomycetaceae</taxon>
        <taxon>Streptomyces</taxon>
    </lineage>
</organism>
<protein>
    <submittedName>
        <fullName evidence="5">Epi-isozizaene 5-monooxygenase/(E)-beta-farnesene synthase</fullName>
    </submittedName>
</protein>
<dbReference type="PROSITE" id="PS00086">
    <property type="entry name" value="CYTOCHROME_P450"/>
    <property type="match status" value="1"/>
</dbReference>
<keyword evidence="3 4" id="KW-0408">Iron</keyword>
<evidence type="ECO:0000313" key="5">
    <source>
        <dbReference type="EMBL" id="GGY19069.1"/>
    </source>
</evidence>
<gene>
    <name evidence="5" type="ORF">GCM10010358_82540</name>
</gene>
<keyword evidence="4" id="KW-0503">Monooxygenase</keyword>
<dbReference type="AlphaFoldDB" id="A0A918P3N5"/>
<dbReference type="InterPro" id="IPR002401">
    <property type="entry name" value="Cyt_P450_E_grp-I"/>
</dbReference>
<evidence type="ECO:0000256" key="1">
    <source>
        <dbReference type="ARBA" id="ARBA00001971"/>
    </source>
</evidence>
<dbReference type="PANTHER" id="PTHR24305">
    <property type="entry name" value="CYTOCHROME P450"/>
    <property type="match status" value="1"/>
</dbReference>
<dbReference type="RefSeq" id="WP_190195374.1">
    <property type="nucleotide sequence ID" value="NZ_BMVU01000140.1"/>
</dbReference>
<proteinExistence type="inferred from homology"/>
<reference evidence="5" key="1">
    <citation type="journal article" date="2014" name="Int. J. Syst. Evol. Microbiol.">
        <title>Complete genome sequence of Corynebacterium casei LMG S-19264T (=DSM 44701T), isolated from a smear-ripened cheese.</title>
        <authorList>
            <consortium name="US DOE Joint Genome Institute (JGI-PGF)"/>
            <person name="Walter F."/>
            <person name="Albersmeier A."/>
            <person name="Kalinowski J."/>
            <person name="Ruckert C."/>
        </authorList>
    </citation>
    <scope>NUCLEOTIDE SEQUENCE</scope>
    <source>
        <strain evidence="5">JCM 4790</strain>
    </source>
</reference>
<dbReference type="GO" id="GO:0004497">
    <property type="term" value="F:monooxygenase activity"/>
    <property type="evidence" value="ECO:0007669"/>
    <property type="project" value="UniProtKB-KW"/>
</dbReference>
<dbReference type="Proteomes" id="UP000619244">
    <property type="component" value="Unassembled WGS sequence"/>
</dbReference>
<dbReference type="Gene3D" id="1.10.630.10">
    <property type="entry name" value="Cytochrome P450"/>
    <property type="match status" value="1"/>
</dbReference>
<dbReference type="PANTHER" id="PTHR24305:SF166">
    <property type="entry name" value="CYTOCHROME P450 12A4, MITOCHONDRIAL-RELATED"/>
    <property type="match status" value="1"/>
</dbReference>
<dbReference type="PRINTS" id="PR00463">
    <property type="entry name" value="EP450I"/>
</dbReference>
<dbReference type="PRINTS" id="PR00385">
    <property type="entry name" value="P450"/>
</dbReference>
<comment type="caution">
    <text evidence="5">The sequence shown here is derived from an EMBL/GenBank/DDBJ whole genome shotgun (WGS) entry which is preliminary data.</text>
</comment>
<feature type="binding site" description="axial binding residue" evidence="3">
    <location>
        <position position="414"/>
    </location>
    <ligand>
        <name>heme</name>
        <dbReference type="ChEBI" id="CHEBI:30413"/>
    </ligand>
    <ligandPart>
        <name>Fe</name>
        <dbReference type="ChEBI" id="CHEBI:18248"/>
    </ligandPart>
</feature>
<keyword evidence="3 4" id="KW-0479">Metal-binding</keyword>
<evidence type="ECO:0000256" key="3">
    <source>
        <dbReference type="PIRSR" id="PIRSR602401-1"/>
    </source>
</evidence>
<comment type="cofactor">
    <cofactor evidence="1 3">
        <name>heme</name>
        <dbReference type="ChEBI" id="CHEBI:30413"/>
    </cofactor>
</comment>
<dbReference type="GO" id="GO:0016705">
    <property type="term" value="F:oxidoreductase activity, acting on paired donors, with incorporation or reduction of molecular oxygen"/>
    <property type="evidence" value="ECO:0007669"/>
    <property type="project" value="InterPro"/>
</dbReference>